<keyword evidence="1" id="KW-0963">Cytoplasm</keyword>
<dbReference type="AlphaFoldDB" id="A0A261S5S2"/>
<comment type="subcellular location">
    <subcellularLocation>
        <location evidence="1">Cytoplasm</location>
    </subcellularLocation>
</comment>
<dbReference type="UniPathway" id="UPA00232"/>
<reference evidence="2 3" key="1">
    <citation type="submission" date="2017-05" db="EMBL/GenBank/DDBJ databases">
        <title>Complete and WGS of Bordetella genogroups.</title>
        <authorList>
            <person name="Spilker T."/>
            <person name="LiPuma J."/>
        </authorList>
    </citation>
    <scope>NUCLEOTIDE SEQUENCE [LARGE SCALE GENOMIC DNA]</scope>
    <source>
        <strain evidence="2 3">AU17610</strain>
    </source>
</reference>
<keyword evidence="1" id="KW-0175">Coiled coil</keyword>
<dbReference type="RefSeq" id="WP_094827723.1">
    <property type="nucleotide sequence ID" value="NZ_NEVL01000004.1"/>
</dbReference>
<name>A0A261S5S2_9BORD</name>
<comment type="similarity">
    <text evidence="1">Belongs to the UbiK family.</text>
</comment>
<evidence type="ECO:0000313" key="3">
    <source>
        <dbReference type="Proteomes" id="UP000217005"/>
    </source>
</evidence>
<sequence>MNRTQQWMEEFQKNISDLIARSPAADLERNMRSMMTQGFAKLDLITREEFDVQTDLLARARTRVDQLATQVQALEARLDDLEHRGTRGSQPTSEA</sequence>
<protein>
    <recommendedName>
        <fullName evidence="1">Ubiquinone biosynthesis accessory factor UbiK</fullName>
    </recommendedName>
</protein>
<gene>
    <name evidence="1" type="primary">ubiK</name>
    <name evidence="2" type="ORF">CEG14_17620</name>
</gene>
<accession>A0A261S5S2</accession>
<dbReference type="PANTHER" id="PTHR38040:SF1">
    <property type="entry name" value="UBIQUINONE BIOSYNTHESIS ACCESSORY FACTOR UBIK"/>
    <property type="match status" value="1"/>
</dbReference>
<dbReference type="OrthoDB" id="5297354at2"/>
<dbReference type="HAMAP" id="MF_02216">
    <property type="entry name" value="UbiK"/>
    <property type="match status" value="1"/>
</dbReference>
<dbReference type="GO" id="GO:0006744">
    <property type="term" value="P:ubiquinone biosynthetic process"/>
    <property type="evidence" value="ECO:0007669"/>
    <property type="project" value="UniProtKB-UniRule"/>
</dbReference>
<dbReference type="Pfam" id="PF04380">
    <property type="entry name" value="BMFP"/>
    <property type="match status" value="1"/>
</dbReference>
<dbReference type="EMBL" id="NEVL01000004">
    <property type="protein sequence ID" value="OZI32724.1"/>
    <property type="molecule type" value="Genomic_DNA"/>
</dbReference>
<dbReference type="InterPro" id="IPR007475">
    <property type="entry name" value="UbiK"/>
</dbReference>
<organism evidence="2 3">
    <name type="scientific">Bordetella genomosp. 1</name>
    <dbReference type="NCBI Taxonomy" id="1395607"/>
    <lineage>
        <taxon>Bacteria</taxon>
        <taxon>Pseudomonadati</taxon>
        <taxon>Pseudomonadota</taxon>
        <taxon>Betaproteobacteria</taxon>
        <taxon>Burkholderiales</taxon>
        <taxon>Alcaligenaceae</taxon>
        <taxon>Bordetella</taxon>
    </lineage>
</organism>
<dbReference type="Proteomes" id="UP000217005">
    <property type="component" value="Unassembled WGS sequence"/>
</dbReference>
<dbReference type="PANTHER" id="PTHR38040">
    <property type="entry name" value="UBIQUINONE BIOSYNTHESIS ACCESSORY FACTOR UBIK"/>
    <property type="match status" value="1"/>
</dbReference>
<comment type="caution">
    <text evidence="2">The sequence shown here is derived from an EMBL/GenBank/DDBJ whole genome shotgun (WGS) entry which is preliminary data.</text>
</comment>
<proteinExistence type="inferred from homology"/>
<evidence type="ECO:0000313" key="2">
    <source>
        <dbReference type="EMBL" id="OZI32724.1"/>
    </source>
</evidence>
<evidence type="ECO:0000256" key="1">
    <source>
        <dbReference type="HAMAP-Rule" id="MF_02216"/>
    </source>
</evidence>
<comment type="pathway">
    <text evidence="1">Cofactor biosynthesis; ubiquinone biosynthesis.</text>
</comment>
<feature type="coiled-coil region" evidence="1">
    <location>
        <begin position="57"/>
        <end position="84"/>
    </location>
</feature>
<comment type="function">
    <text evidence="1">Required for efficient ubiquinone (coenzyme Q) biosynthesis. UbiK is probably an accessory factor of Ubi enzymes and facilitates ubiquinone biosynthesis by acting as an assembly factor, a targeting factor, or both.</text>
</comment>
<keyword evidence="1" id="KW-0831">Ubiquinone biosynthesis</keyword>
<dbReference type="GO" id="GO:0005829">
    <property type="term" value="C:cytosol"/>
    <property type="evidence" value="ECO:0007669"/>
    <property type="project" value="TreeGrafter"/>
</dbReference>